<accession>A0A249DYE3</accession>
<keyword evidence="7 13" id="KW-0812">Transmembrane</keyword>
<evidence type="ECO:0000256" key="13">
    <source>
        <dbReference type="RuleBase" id="RU362123"/>
    </source>
</evidence>
<evidence type="ECO:0000313" key="16">
    <source>
        <dbReference type="EMBL" id="ASX25802.1"/>
    </source>
</evidence>
<keyword evidence="11 13" id="KW-0472">Membrane</keyword>
<evidence type="ECO:0000256" key="12">
    <source>
        <dbReference type="ARBA" id="ARBA00025849"/>
    </source>
</evidence>
<comment type="subunit">
    <text evidence="12">Homodimer. Forms a complex with the accessory proteins ExbB and ExbD.</text>
</comment>
<dbReference type="PANTHER" id="PTHR33446:SF8">
    <property type="entry name" value="PROTEIN TONB"/>
    <property type="match status" value="1"/>
</dbReference>
<dbReference type="GO" id="GO:0015891">
    <property type="term" value="P:siderophore transport"/>
    <property type="evidence" value="ECO:0007669"/>
    <property type="project" value="InterPro"/>
</dbReference>
<evidence type="ECO:0000256" key="11">
    <source>
        <dbReference type="ARBA" id="ARBA00023136"/>
    </source>
</evidence>
<dbReference type="GO" id="GO:0098797">
    <property type="term" value="C:plasma membrane protein complex"/>
    <property type="evidence" value="ECO:0007669"/>
    <property type="project" value="TreeGrafter"/>
</dbReference>
<dbReference type="NCBIfam" id="TIGR01352">
    <property type="entry name" value="tonB_Cterm"/>
    <property type="match status" value="1"/>
</dbReference>
<evidence type="ECO:0000256" key="14">
    <source>
        <dbReference type="SAM" id="MobiDB-lite"/>
    </source>
</evidence>
<dbReference type="OrthoDB" id="1628901at2"/>
<comment type="similarity">
    <text evidence="2 13">Belongs to the TonB family.</text>
</comment>
<dbReference type="Pfam" id="PF03544">
    <property type="entry name" value="TonB_C"/>
    <property type="match status" value="1"/>
</dbReference>
<comment type="subcellular location">
    <subcellularLocation>
        <location evidence="1 13">Cell inner membrane</location>
        <topology evidence="1 13">Single-pass membrane protein</topology>
        <orientation evidence="1 13">Periplasmic side</orientation>
    </subcellularLocation>
</comment>
<dbReference type="AlphaFoldDB" id="A0A249DYE3"/>
<feature type="region of interest" description="Disordered" evidence="14">
    <location>
        <begin position="95"/>
        <end position="121"/>
    </location>
</feature>
<keyword evidence="8" id="KW-0677">Repeat</keyword>
<evidence type="ECO:0000256" key="3">
    <source>
        <dbReference type="ARBA" id="ARBA00022362"/>
    </source>
</evidence>
<keyword evidence="10 13" id="KW-1133">Transmembrane helix</keyword>
<reference evidence="17" key="1">
    <citation type="submission" date="2016-06" db="EMBL/GenBank/DDBJ databases">
        <authorList>
            <person name="Chen W."/>
            <person name="Hasegawa D.K."/>
        </authorList>
    </citation>
    <scope>NUCLEOTIDE SEQUENCE [LARGE SCALE GENOMIC DNA]</scope>
    <source>
        <strain evidence="17">MEAM1</strain>
    </source>
</reference>
<dbReference type="GO" id="GO:0030288">
    <property type="term" value="C:outer membrane-bounded periplasmic space"/>
    <property type="evidence" value="ECO:0007669"/>
    <property type="project" value="InterPro"/>
</dbReference>
<dbReference type="GO" id="GO:0055085">
    <property type="term" value="P:transmembrane transport"/>
    <property type="evidence" value="ECO:0007669"/>
    <property type="project" value="InterPro"/>
</dbReference>
<gene>
    <name evidence="16" type="ORF">BA171_01180</name>
</gene>
<evidence type="ECO:0000256" key="5">
    <source>
        <dbReference type="ARBA" id="ARBA00022475"/>
    </source>
</evidence>
<dbReference type="GO" id="GO:0031992">
    <property type="term" value="F:energy transducer activity"/>
    <property type="evidence" value="ECO:0007669"/>
    <property type="project" value="InterPro"/>
</dbReference>
<evidence type="ECO:0000256" key="10">
    <source>
        <dbReference type="ARBA" id="ARBA00022989"/>
    </source>
</evidence>
<organism evidence="16 17">
    <name type="scientific">Candidatus Hamiltonella defensa</name>
    <name type="common">Bemisia tabaci</name>
    <dbReference type="NCBI Taxonomy" id="672795"/>
    <lineage>
        <taxon>Bacteria</taxon>
        <taxon>Pseudomonadati</taxon>
        <taxon>Pseudomonadota</taxon>
        <taxon>Gammaproteobacteria</taxon>
        <taxon>Enterobacterales</taxon>
        <taxon>Enterobacteriaceae</taxon>
        <taxon>aphid secondary symbionts</taxon>
        <taxon>Candidatus Williamhamiltonella</taxon>
    </lineage>
</organism>
<dbReference type="InterPro" id="IPR003538">
    <property type="entry name" value="TonB"/>
</dbReference>
<proteinExistence type="inferred from homology"/>
<dbReference type="RefSeq" id="WP_029588959.1">
    <property type="nucleotide sequence ID" value="NZ_CP016303.1"/>
</dbReference>
<protein>
    <recommendedName>
        <fullName evidence="3 13">Protein TonB</fullName>
    </recommendedName>
</protein>
<dbReference type="GO" id="GO:0015031">
    <property type="term" value="P:protein transport"/>
    <property type="evidence" value="ECO:0007669"/>
    <property type="project" value="UniProtKB-UniRule"/>
</dbReference>
<evidence type="ECO:0000256" key="1">
    <source>
        <dbReference type="ARBA" id="ARBA00004383"/>
    </source>
</evidence>
<dbReference type="Gene3D" id="3.30.2420.10">
    <property type="entry name" value="TonB"/>
    <property type="match status" value="1"/>
</dbReference>
<evidence type="ECO:0000256" key="2">
    <source>
        <dbReference type="ARBA" id="ARBA00006555"/>
    </source>
</evidence>
<evidence type="ECO:0000256" key="4">
    <source>
        <dbReference type="ARBA" id="ARBA00022448"/>
    </source>
</evidence>
<keyword evidence="9 13" id="KW-0653">Protein transport</keyword>
<keyword evidence="5 13" id="KW-1003">Cell membrane</keyword>
<dbReference type="InterPro" id="IPR006260">
    <property type="entry name" value="TonB/TolA_C"/>
</dbReference>
<dbReference type="InterPro" id="IPR037682">
    <property type="entry name" value="TonB_C"/>
</dbReference>
<dbReference type="SUPFAM" id="SSF74653">
    <property type="entry name" value="TolA/TonB C-terminal domain"/>
    <property type="match status" value="1"/>
</dbReference>
<feature type="compositionally biased region" description="Basic residues" evidence="14">
    <location>
        <begin position="95"/>
        <end position="106"/>
    </location>
</feature>
<comment type="function">
    <text evidence="13">Interacts with outer membrane receptor proteins that carry out high-affinity binding and energy dependent uptake into the periplasmic space of specific substrates. It could act to transduce energy from the cytoplasmic membrane to specific energy-requiring processes in the outer membrane, resulting in the release into the periplasm of ligands bound by these outer membrane proteins.</text>
</comment>
<feature type="compositionally biased region" description="Polar residues" evidence="14">
    <location>
        <begin position="140"/>
        <end position="151"/>
    </location>
</feature>
<dbReference type="InterPro" id="IPR051045">
    <property type="entry name" value="TonB-dependent_transducer"/>
</dbReference>
<keyword evidence="4 13" id="KW-0813">Transport</keyword>
<dbReference type="PROSITE" id="PS52015">
    <property type="entry name" value="TONB_CTD"/>
    <property type="match status" value="1"/>
</dbReference>
<evidence type="ECO:0000256" key="6">
    <source>
        <dbReference type="ARBA" id="ARBA00022519"/>
    </source>
</evidence>
<dbReference type="Proteomes" id="UP000216438">
    <property type="component" value="Chromosome"/>
</dbReference>
<feature type="transmembrane region" description="Helical" evidence="13">
    <location>
        <begin position="12"/>
        <end position="35"/>
    </location>
</feature>
<evidence type="ECO:0000256" key="8">
    <source>
        <dbReference type="ARBA" id="ARBA00022737"/>
    </source>
</evidence>
<keyword evidence="13" id="KW-0735">Signal-anchor</keyword>
<dbReference type="PRINTS" id="PR01374">
    <property type="entry name" value="TONBPROTEIN"/>
</dbReference>
<keyword evidence="6 13" id="KW-0997">Cell inner membrane</keyword>
<sequence>MLKKNLGRSFLKTWPFLFSLGLHLFLIFMLLHFFIEIPPQNLASSSLKVHMNYDSSSFLKPSFIEQPSQKKVTTPADLVDSAELRSLPIKKNKYSPIKKTKKHPSKKSAPNKMPVIKNAASSDPDFWTQSIQKREDDVVESSQTAPSSTGADTEPVSFKKLKPVYPERALAFGIEGKVKVQYDIDDQGRVKNIRLLESDPPHIFERSVKTAMKKWKFQAHPFKNRVTVIIFKLDNNQMPVE</sequence>
<dbReference type="PANTHER" id="PTHR33446">
    <property type="entry name" value="PROTEIN TONB-RELATED"/>
    <property type="match status" value="1"/>
</dbReference>
<evidence type="ECO:0000259" key="15">
    <source>
        <dbReference type="PROSITE" id="PS52015"/>
    </source>
</evidence>
<evidence type="ECO:0000256" key="7">
    <source>
        <dbReference type="ARBA" id="ARBA00022692"/>
    </source>
</evidence>
<dbReference type="EMBL" id="CP016303">
    <property type="protein sequence ID" value="ASX25802.1"/>
    <property type="molecule type" value="Genomic_DNA"/>
</dbReference>
<evidence type="ECO:0000256" key="9">
    <source>
        <dbReference type="ARBA" id="ARBA00022927"/>
    </source>
</evidence>
<name>A0A249DYE3_9ENTR</name>
<feature type="domain" description="TonB C-terminal" evidence="15">
    <location>
        <begin position="150"/>
        <end position="241"/>
    </location>
</feature>
<reference evidence="16 17" key="2">
    <citation type="submission" date="2017-09" db="EMBL/GenBank/DDBJ databases">
        <title>The genome of whitefly Bemisia tabaci, a global crop pest, provides novel insights into virus transmission, host adaptation and insecticide resistance.</title>
        <authorList>
            <person name="Kaur N."/>
            <person name="Kliot A."/>
            <person name="Pinheiro P.V."/>
            <person name="Luan J."/>
            <person name="Zheng Y."/>
            <person name="Liu W."/>
            <person name="Sun H."/>
            <person name="Yang X."/>
            <person name="Xu Y."/>
            <person name="Luo Y."/>
            <person name="Kruse A."/>
            <person name="Fisher T.W."/>
            <person name="Nelson D.R."/>
            <person name="Elimelech M."/>
            <person name="MacCoss M."/>
            <person name="Johnson R."/>
            <person name="Cohen E."/>
            <person name="Hunter W.B."/>
            <person name="Brown J.K."/>
            <person name="Jander G."/>
            <person name="Cilia M."/>
            <person name="Douglas A.E."/>
            <person name="Ghanim M."/>
            <person name="Simmons A.M."/>
            <person name="Wintermantel W.M."/>
            <person name="Ling K.-S."/>
            <person name="Fei Z."/>
        </authorList>
    </citation>
    <scope>NUCLEOTIDE SEQUENCE [LARGE SCALE GENOMIC DNA]</scope>
    <source>
        <strain evidence="16 17">MEAM1</strain>
    </source>
</reference>
<evidence type="ECO:0000313" key="17">
    <source>
        <dbReference type="Proteomes" id="UP000216438"/>
    </source>
</evidence>
<feature type="region of interest" description="Disordered" evidence="14">
    <location>
        <begin position="134"/>
        <end position="154"/>
    </location>
</feature>